<dbReference type="KEGG" id="eus:EUTSA_v10027287mg"/>
<protein>
    <submittedName>
        <fullName evidence="1">Uncharacterized protein</fullName>
    </submittedName>
</protein>
<accession>V4MN15</accession>
<dbReference type="InterPro" id="IPR020796">
    <property type="entry name" value="ORC5"/>
</dbReference>
<keyword evidence="2" id="KW-1185">Reference proteome</keyword>
<dbReference type="GO" id="GO:0003688">
    <property type="term" value="F:DNA replication origin binding"/>
    <property type="evidence" value="ECO:0007669"/>
    <property type="project" value="TreeGrafter"/>
</dbReference>
<dbReference type="AlphaFoldDB" id="V4MN15"/>
<proteinExistence type="predicted"/>
<dbReference type="GO" id="GO:0005664">
    <property type="term" value="C:nuclear origin of replication recognition complex"/>
    <property type="evidence" value="ECO:0007669"/>
    <property type="project" value="TreeGrafter"/>
</dbReference>
<evidence type="ECO:0000313" key="2">
    <source>
        <dbReference type="Proteomes" id="UP000030689"/>
    </source>
</evidence>
<organism evidence="1 2">
    <name type="scientific">Eutrema salsugineum</name>
    <name type="common">Saltwater cress</name>
    <name type="synonym">Sisymbrium salsugineum</name>
    <dbReference type="NCBI Taxonomy" id="72664"/>
    <lineage>
        <taxon>Eukaryota</taxon>
        <taxon>Viridiplantae</taxon>
        <taxon>Streptophyta</taxon>
        <taxon>Embryophyta</taxon>
        <taxon>Tracheophyta</taxon>
        <taxon>Spermatophyta</taxon>
        <taxon>Magnoliopsida</taxon>
        <taxon>eudicotyledons</taxon>
        <taxon>Gunneridae</taxon>
        <taxon>Pentapetalae</taxon>
        <taxon>rosids</taxon>
        <taxon>malvids</taxon>
        <taxon>Brassicales</taxon>
        <taxon>Brassicaceae</taxon>
        <taxon>Eutremeae</taxon>
        <taxon>Eutrema</taxon>
    </lineage>
</organism>
<dbReference type="EMBL" id="KI517384">
    <property type="protein sequence ID" value="ESQ54243.1"/>
    <property type="molecule type" value="Genomic_DNA"/>
</dbReference>
<reference evidence="1 2" key="1">
    <citation type="journal article" date="2013" name="Front. Plant Sci.">
        <title>The Reference Genome of the Halophytic Plant Eutrema salsugineum.</title>
        <authorList>
            <person name="Yang R."/>
            <person name="Jarvis D.E."/>
            <person name="Chen H."/>
            <person name="Beilstein M.A."/>
            <person name="Grimwood J."/>
            <person name="Jenkins J."/>
            <person name="Shu S."/>
            <person name="Prochnik S."/>
            <person name="Xin M."/>
            <person name="Ma C."/>
            <person name="Schmutz J."/>
            <person name="Wing R.A."/>
            <person name="Mitchell-Olds T."/>
            <person name="Schumaker K.S."/>
            <person name="Wang X."/>
        </authorList>
    </citation>
    <scope>NUCLEOTIDE SEQUENCE [LARGE SCALE GENOMIC DNA]</scope>
</reference>
<name>V4MN15_EUTSA</name>
<dbReference type="Proteomes" id="UP000030689">
    <property type="component" value="Unassembled WGS sequence"/>
</dbReference>
<gene>
    <name evidence="1" type="ORF">EUTSA_v10027287mg</name>
</gene>
<dbReference type="STRING" id="72664.V4MN15"/>
<evidence type="ECO:0000313" key="1">
    <source>
        <dbReference type="EMBL" id="ESQ54243.1"/>
    </source>
</evidence>
<sequence>MLYHTERWVSLTSDFVNLLRQATSDVIETLEPASGISRSNKQDEKAMEKMVYLILDHVDLIREWDKGSMVLQFLFNLYSVLKMPQFGIILISGLPPNVALLAHCFREQYHCFSFGTLLYTKLFDSLTLTILVKSCYSNGGVFS</sequence>
<dbReference type="PANTHER" id="PTHR12705">
    <property type="entry name" value="ORIGIN RECOGNITION COMPLEX SUBUNIT 5"/>
    <property type="match status" value="1"/>
</dbReference>
<dbReference type="Gramene" id="ESQ54243">
    <property type="protein sequence ID" value="ESQ54243"/>
    <property type="gene ID" value="EUTSA_v10027287mg"/>
</dbReference>
<dbReference type="PANTHER" id="PTHR12705:SF0">
    <property type="entry name" value="ORIGIN RECOGNITION COMPLEX SUBUNIT 5"/>
    <property type="match status" value="1"/>
</dbReference>
<dbReference type="eggNOG" id="KOG2543">
    <property type="taxonomic scope" value="Eukaryota"/>
</dbReference>
<dbReference type="GO" id="GO:0006270">
    <property type="term" value="P:DNA replication initiation"/>
    <property type="evidence" value="ECO:0007669"/>
    <property type="project" value="TreeGrafter"/>
</dbReference>